<name>A0A0L6CTS8_9RHOB</name>
<proteinExistence type="predicted"/>
<evidence type="ECO:0000313" key="2">
    <source>
        <dbReference type="Proteomes" id="UP000037046"/>
    </source>
</evidence>
<sequence>MKQVFILLMIFGVSGCGGANRFGGDVRAARPMASGPVSDACLQSDRKARSRALCGCIQAVANDTLSGRDQRRAVSFYRDPHAAQEIRQSDRPGDERFWRVYTAYAEQAERVCA</sequence>
<dbReference type="EMBL" id="LGVV01000030">
    <property type="protein sequence ID" value="KNX41179.1"/>
    <property type="molecule type" value="Genomic_DNA"/>
</dbReference>
<dbReference type="OrthoDB" id="7659053at2"/>
<reference evidence="2" key="1">
    <citation type="submission" date="2015-07" db="EMBL/GenBank/DDBJ databases">
        <title>Draft Genome Sequence of Roseovarius tolerans EL-164, a producer of N-Acylated Alanine Methyl Esters (NAMEs).</title>
        <authorList>
            <person name="Voget S."/>
            <person name="Bruns H."/>
            <person name="Wagner-Doebler I."/>
            <person name="Schulz S."/>
            <person name="Daniel R."/>
        </authorList>
    </citation>
    <scope>NUCLEOTIDE SEQUENCE [LARGE SCALE GENOMIC DNA]</scope>
    <source>
        <strain evidence="2">EL-164</strain>
    </source>
</reference>
<dbReference type="RefSeq" id="WP_050663178.1">
    <property type="nucleotide sequence ID" value="NZ_CP118494.1"/>
</dbReference>
<keyword evidence="2" id="KW-1185">Reference proteome</keyword>
<dbReference type="Proteomes" id="UP000037046">
    <property type="component" value="Unassembled WGS sequence"/>
</dbReference>
<dbReference type="PATRIC" id="fig|74031.6.peg.2344"/>
<dbReference type="PROSITE" id="PS51257">
    <property type="entry name" value="PROKAR_LIPOPROTEIN"/>
    <property type="match status" value="1"/>
</dbReference>
<organism evidence="1 2">
    <name type="scientific">Roseovarius tolerans</name>
    <dbReference type="NCBI Taxonomy" id="74031"/>
    <lineage>
        <taxon>Bacteria</taxon>
        <taxon>Pseudomonadati</taxon>
        <taxon>Pseudomonadota</taxon>
        <taxon>Alphaproteobacteria</taxon>
        <taxon>Rhodobacterales</taxon>
        <taxon>Roseobacteraceae</taxon>
        <taxon>Roseovarius</taxon>
    </lineage>
</organism>
<accession>A0A0L6CTS8</accession>
<comment type="caution">
    <text evidence="1">The sequence shown here is derived from an EMBL/GenBank/DDBJ whole genome shotgun (WGS) entry which is preliminary data.</text>
</comment>
<gene>
    <name evidence="1" type="ORF">ROTO_22970</name>
</gene>
<evidence type="ECO:0008006" key="3">
    <source>
        <dbReference type="Google" id="ProtNLM"/>
    </source>
</evidence>
<dbReference type="AlphaFoldDB" id="A0A0L6CTS8"/>
<dbReference type="STRING" id="74031.SAMN04488077_10736"/>
<protein>
    <recommendedName>
        <fullName evidence="3">Arginine transporter</fullName>
    </recommendedName>
</protein>
<evidence type="ECO:0000313" key="1">
    <source>
        <dbReference type="EMBL" id="KNX41179.1"/>
    </source>
</evidence>